<protein>
    <recommendedName>
        <fullName evidence="5">Peptidase C39-like domain-containing protein</fullName>
    </recommendedName>
</protein>
<evidence type="ECO:0000313" key="4">
    <source>
        <dbReference type="Proteomes" id="UP000032452"/>
    </source>
</evidence>
<evidence type="ECO:0000256" key="2">
    <source>
        <dbReference type="SAM" id="SignalP"/>
    </source>
</evidence>
<feature type="compositionally biased region" description="Basic and acidic residues" evidence="1">
    <location>
        <begin position="340"/>
        <end position="363"/>
    </location>
</feature>
<accession>A0A0D8ZLT1</accession>
<organism evidence="3 4">
    <name type="scientific">Aliterella atlantica CENA595</name>
    <dbReference type="NCBI Taxonomy" id="1618023"/>
    <lineage>
        <taxon>Bacteria</taxon>
        <taxon>Bacillati</taxon>
        <taxon>Cyanobacteriota</taxon>
        <taxon>Cyanophyceae</taxon>
        <taxon>Chroococcidiopsidales</taxon>
        <taxon>Aliterellaceae</taxon>
        <taxon>Aliterella</taxon>
    </lineage>
</organism>
<proteinExistence type="predicted"/>
<evidence type="ECO:0008006" key="5">
    <source>
        <dbReference type="Google" id="ProtNLM"/>
    </source>
</evidence>
<name>A0A0D8ZLT1_9CYAN</name>
<sequence>MKLKKATSKYFRILIFLLFFFLNEAVPNAAFAFSSLNACARSRECLALIKESAGTAVSAPTGAGYGVTTLRTATSSGAIKTFVNGVADFAIVAGPTTAYLGWHYWDEAHNGRAQDRAKQRYCAAYPTDVVCGFPGGQNEDIWYTTEITYYQYYYYAPAGTSGVTRDRSNSNDSLANPYPYSNIIRDRWGPYTLRLSALGKIGTAKVLETEGRGYHIRLDSKDTYYARLCGPYGSRCEPVQQMYHVTGAAGSAPHWAEILGVRVIGREDGQPDNSGNSPPLPWKDWPQAKRDAAVSLLNDTDWQRLATSMPVGGTLDPGDSVKAPVIGIPGQEWDNPNTPLDDRQFKSIPEEYPRPTFPDLDHDSDPDETDADDDNDGFLDPYDPQPRNPAVPTASIDSPSSPPDQPSEPPDSEPGEGTTGEGAFSAEETLPYDPPSKVIGQLKPDSCVAASCRMAVYDATGDDIPEAYVREAAGVVKDEGAYLRDATNALAEYDIASRYESSLSPEELKSATENGAAIVSVSTPTTGGRHALIVDGFEGDYALIRDPLPEGQGAAYKVRTEIFMNAWTREAVIIEP</sequence>
<dbReference type="EMBL" id="JYON01000034">
    <property type="protein sequence ID" value="KJH69773.1"/>
    <property type="molecule type" value="Genomic_DNA"/>
</dbReference>
<feature type="chain" id="PRO_5002337355" description="Peptidase C39-like domain-containing protein" evidence="2">
    <location>
        <begin position="33"/>
        <end position="576"/>
    </location>
</feature>
<dbReference type="OrthoDB" id="486813at2"/>
<dbReference type="AlphaFoldDB" id="A0A0D8ZLT1"/>
<reference evidence="3 4" key="1">
    <citation type="submission" date="2015-02" db="EMBL/GenBank/DDBJ databases">
        <title>Draft genome of a novel marine cyanobacterium (Chroococcales) isolated from South Atlantic Ocean.</title>
        <authorList>
            <person name="Rigonato J."/>
            <person name="Alvarenga D.O."/>
            <person name="Branco L.H."/>
            <person name="Varani A.M."/>
            <person name="Brandini F.P."/>
            <person name="Fiore M.F."/>
        </authorList>
    </citation>
    <scope>NUCLEOTIDE SEQUENCE [LARGE SCALE GENOMIC DNA]</scope>
    <source>
        <strain evidence="3 4">CENA595</strain>
    </source>
</reference>
<feature type="compositionally biased region" description="Acidic residues" evidence="1">
    <location>
        <begin position="364"/>
        <end position="377"/>
    </location>
</feature>
<feature type="region of interest" description="Disordered" evidence="1">
    <location>
        <begin position="308"/>
        <end position="438"/>
    </location>
</feature>
<dbReference type="Proteomes" id="UP000032452">
    <property type="component" value="Unassembled WGS sequence"/>
</dbReference>
<keyword evidence="2" id="KW-0732">Signal</keyword>
<feature type="compositionally biased region" description="Pro residues" evidence="1">
    <location>
        <begin position="400"/>
        <end position="409"/>
    </location>
</feature>
<dbReference type="Gene3D" id="3.90.70.10">
    <property type="entry name" value="Cysteine proteinases"/>
    <property type="match status" value="1"/>
</dbReference>
<feature type="signal peptide" evidence="2">
    <location>
        <begin position="1"/>
        <end position="32"/>
    </location>
</feature>
<gene>
    <name evidence="3" type="ORF">UH38_21910</name>
</gene>
<dbReference type="RefSeq" id="WP_045056823.1">
    <property type="nucleotide sequence ID" value="NZ_CAWMDP010000031.1"/>
</dbReference>
<feature type="region of interest" description="Disordered" evidence="1">
    <location>
        <begin position="266"/>
        <end position="285"/>
    </location>
</feature>
<keyword evidence="4" id="KW-1185">Reference proteome</keyword>
<comment type="caution">
    <text evidence="3">The sequence shown here is derived from an EMBL/GenBank/DDBJ whole genome shotgun (WGS) entry which is preliminary data.</text>
</comment>
<evidence type="ECO:0000256" key="1">
    <source>
        <dbReference type="SAM" id="MobiDB-lite"/>
    </source>
</evidence>
<evidence type="ECO:0000313" key="3">
    <source>
        <dbReference type="EMBL" id="KJH69773.1"/>
    </source>
</evidence>